<keyword evidence="1" id="KW-0472">Membrane</keyword>
<proteinExistence type="predicted"/>
<evidence type="ECO:0000256" key="1">
    <source>
        <dbReference type="SAM" id="Phobius"/>
    </source>
</evidence>
<reference evidence="3 4" key="1">
    <citation type="submission" date="2021-01" db="EMBL/GenBank/DDBJ databases">
        <title>Entomomonas sp. F2A isolated from a house cricket (Acheta domesticus).</title>
        <authorList>
            <person name="Spergser J."/>
            <person name="Busse H.-J."/>
        </authorList>
    </citation>
    <scope>NUCLEOTIDE SEQUENCE [LARGE SCALE GENOMIC DNA]</scope>
    <source>
        <strain evidence="3 4">F2A</strain>
    </source>
</reference>
<feature type="transmembrane region" description="Helical" evidence="1">
    <location>
        <begin position="962"/>
        <end position="984"/>
    </location>
</feature>
<dbReference type="KEGG" id="eaz:JHT90_13975"/>
<gene>
    <name evidence="3" type="ORF">JHT90_13975</name>
</gene>
<dbReference type="Pfam" id="PF20249">
    <property type="entry name" value="VasX_N"/>
    <property type="match status" value="1"/>
</dbReference>
<dbReference type="CDD" id="cd20708">
    <property type="entry name" value="MIX_IV"/>
    <property type="match status" value="1"/>
</dbReference>
<evidence type="ECO:0000313" key="4">
    <source>
        <dbReference type="Proteomes" id="UP000595278"/>
    </source>
</evidence>
<sequence length="1254" mass="143132">MTNHNEQNYIPTVETLIKNNFKATAASYQANCPLQSPTIAIYPVRYAINENPFLESLAQQAELTPDDWHKLTHKKTNHSLTKQDTLFNNDLPTLQTREYTLRPLRKGWLYIWTLENDWTEYEITPPNKIGQLTTFKKTDINQPQDQRQATGAAEYALYFNANQHVYITYSPVQWTHRQFKAIKETDHKQTMRLIKLPEFIATMTAPHAEYINQIDKRVADIFSEQANTTFLSSTITNTTTEHQQGFKREQAISIPKAELIAHLNDPMNALFIALDDPLAIIDDLLLNAAYPISAMEAYEHSQQRKNNIAQILIPTCGAGIEEFIPDSILQQGAGKKYQYLKDVCNDLLEPASLLAIYQSGTYSTAQENLANAQQTLVETCKKEFLAKWQQLPKQQVTTTNIEGETVITTWQQHIEEWNNTRQLRRKLDFNSVFDHLTAREQTIALYQQYIAITITDLLVWLNKLPISLLGTALQHDMVNESQSLALYHYADKILTFIHYDKTGQDWLKAQLAKPSTLFGYSFFHFNQELQQFFSKIATILIQQSNIKAQGDNQDKTALDYANLGASRLTDYLGALTNPQLKASKYYNSLSKPAKRAYQAYCELIKTPLGDLYKTMQLKSLASLAALPPEAITAYASFTTLTSSDNYRIVSNFRFNKDFINWKDQLNSLITEDKKLAKQNRDLSQKAGERKKQRLAYPKVDYKHDRAIIKANSQRRKELKRKIYMTNHRQPIAIIADENSLPITMGREDYLFLQSGQQEAMQQGLLKIESRIKGIERSQQHIKQWQGKSLPMAMVLWNLANTINAIKEHKDNATITSNMFYTANAVGALWLAPIWAEFSQIELRYTASMLKHHKELLLTPTKLLATIATKDLYQYRQNLVKVGGKVGSSAAIIEMVIKRVAFVNGLMAVGAAFEIGAMQDDLFYSSNGLELVGQIAKVTSLSAMVTGGIISISMWLGSSIWGIAFAMGAFVTTALLVAGVVYLLATLWIELFHREGLALWIDNCVFGTAQKWITEDEQQNQLDELTALYKILLYPEVKIKQTRKLLTNFDNCVYQTTGYWLQFSFPVELDYCPIEITTLMTHSRLLDTQAYSQDLTQRIANNGFWSNPSISMDNLLPTNPVIGVDTIQPDYSYTGFDNRFIYNVWLPYDGLYNNSYLDLQISYPFDLSQKANLDSVATNEQSLNYSFLYQIELFNQKDIVSHEQPETPITSLEFLKDSKENKSYLKSGKFNHAIKRYNIVVGLPIGANIENDNDY</sequence>
<feature type="transmembrane region" description="Helical" evidence="1">
    <location>
        <begin position="937"/>
        <end position="956"/>
    </location>
</feature>
<dbReference type="AlphaFoldDB" id="A0A974RWQ9"/>
<keyword evidence="1" id="KW-0812">Transmembrane</keyword>
<dbReference type="RefSeq" id="WP_201092093.1">
    <property type="nucleotide sequence ID" value="NZ_CP067393.1"/>
</dbReference>
<keyword evidence="4" id="KW-1185">Reference proteome</keyword>
<name>A0A974RWQ9_9GAMM</name>
<feature type="domain" description="Toxin VasX N-terminal region" evidence="2">
    <location>
        <begin position="32"/>
        <end position="199"/>
    </location>
</feature>
<keyword evidence="1" id="KW-1133">Transmembrane helix</keyword>
<organism evidence="3 4">
    <name type="scientific">Entomomonas asaccharolytica</name>
    <dbReference type="NCBI Taxonomy" id="2785331"/>
    <lineage>
        <taxon>Bacteria</taxon>
        <taxon>Pseudomonadati</taxon>
        <taxon>Pseudomonadota</taxon>
        <taxon>Gammaproteobacteria</taxon>
        <taxon>Pseudomonadales</taxon>
        <taxon>Pseudomonadaceae</taxon>
        <taxon>Entomomonas</taxon>
    </lineage>
</organism>
<dbReference type="Proteomes" id="UP000595278">
    <property type="component" value="Chromosome"/>
</dbReference>
<evidence type="ECO:0000259" key="2">
    <source>
        <dbReference type="Pfam" id="PF20249"/>
    </source>
</evidence>
<dbReference type="InterPro" id="IPR046864">
    <property type="entry name" value="VasX_N"/>
</dbReference>
<protein>
    <recommendedName>
        <fullName evidence="2">Toxin VasX N-terminal region domain-containing protein</fullName>
    </recommendedName>
</protein>
<evidence type="ECO:0000313" key="3">
    <source>
        <dbReference type="EMBL" id="QQP85461.1"/>
    </source>
</evidence>
<dbReference type="EMBL" id="CP067393">
    <property type="protein sequence ID" value="QQP85461.1"/>
    <property type="molecule type" value="Genomic_DNA"/>
</dbReference>
<accession>A0A974RWQ9</accession>